<evidence type="ECO:0000313" key="2">
    <source>
        <dbReference type="Proteomes" id="UP000031512"/>
    </source>
</evidence>
<evidence type="ECO:0000313" key="1">
    <source>
        <dbReference type="EMBL" id="EKX73718.1"/>
    </source>
</evidence>
<dbReference type="OrthoDB" id="360901at2759"/>
<dbReference type="RefSeq" id="XP_004833170.1">
    <property type="nucleotide sequence ID" value="XM_004833113.1"/>
</dbReference>
<keyword evidence="2" id="KW-1185">Reference proteome</keyword>
<proteinExistence type="predicted"/>
<protein>
    <submittedName>
        <fullName evidence="1">Uncharacterized protein</fullName>
    </submittedName>
</protein>
<sequence>MDESSINSPSHEINLYNDENYLNSLILWRGADKPPLCIDSVDGMSTRREISHLENDDTHIKGIYTHLDALDNDLWRSIEQLESRTFSSLSLFVNGFSTLSERNSQITFDSIIPPSKEIEDLIASIDRKHDKTIKLRQLQQIKSILLYNKRVLSLIYNWDDNIKLAQLIISSYFSHKEGHPEAKPGNFLGNFDLNKIEQLKIILSNIRRDYESFTNIKFENILQTLNIIIDKYYLILEDISSNFIEVLFSDIVDSPEFKEKLSAFVDLYVKLYIFENDQENGYSILTNHLKTSLVNTFKKHFYSLSDEHEYDHAASMQKSVPSTLKKFEIIIGLHFGHIFSSLYDHIHLLEKIPEVLEKHSTLGSSSFVQHLACGVIESSILGIDIFRNLDPLDDEQFIQGINGILTPLQHTFSCEYIEKLTITKHITTIGIFPYEILDRYSYIVCNRAQLPSRSDLYPASEFPDCIDALVHLQESINQAKESINIPLEKDGYIIGIGTNFLYIVYLVYVIKVEYDSIMDYLSTSVSAYFSDYNPKGSTKSTNVKDETLFKEFVASVVQIYDDIMSTIGDILALSPELNDNDTDLMESIFINSISRDSQWRFTNNISTTFLKAFQGRDKSMIINEFGSIAPFINTVTMHICQVICKTGSTILSEYYSRGDLNFTTNEFKTSVPVQALGEYFISLLPIYGNENLQSLNVLSDAFGNMINAELENLVKHKPTNGDLLQNYRRDIEYLIKIGNICGTSTKDTLEVIL</sequence>
<organism evidence="1 2">
    <name type="scientific">Theileria equi strain WA</name>
    <dbReference type="NCBI Taxonomy" id="1537102"/>
    <lineage>
        <taxon>Eukaryota</taxon>
        <taxon>Sar</taxon>
        <taxon>Alveolata</taxon>
        <taxon>Apicomplexa</taxon>
        <taxon>Aconoidasida</taxon>
        <taxon>Piroplasmida</taxon>
        <taxon>Theileriidae</taxon>
        <taxon>Theileria</taxon>
    </lineage>
</organism>
<reference evidence="1 2" key="1">
    <citation type="journal article" date="2012" name="BMC Genomics">
        <title>Comparative genomic analysis and phylogenetic position of Theileria equi.</title>
        <authorList>
            <person name="Kappmeyer L.S."/>
            <person name="Thiagarajan M."/>
            <person name="Herndon D.R."/>
            <person name="Ramsay J.D."/>
            <person name="Caler E."/>
            <person name="Djikeng A."/>
            <person name="Gillespie J.J."/>
            <person name="Lau A.O."/>
            <person name="Roalson E.H."/>
            <person name="Silva J.C."/>
            <person name="Silva M.G."/>
            <person name="Suarez C.E."/>
            <person name="Ueti M.W."/>
            <person name="Nene V.M."/>
            <person name="Mealey R.H."/>
            <person name="Knowles D.P."/>
            <person name="Brayton K.A."/>
        </authorList>
    </citation>
    <scope>NUCLEOTIDE SEQUENCE [LARGE SCALE GENOMIC DNA]</scope>
    <source>
        <strain evidence="1 2">WA</strain>
    </source>
</reference>
<dbReference type="AlphaFoldDB" id="L1LEW8"/>
<dbReference type="Proteomes" id="UP000031512">
    <property type="component" value="Unassembled WGS sequence"/>
</dbReference>
<dbReference type="eggNOG" id="ENOG502QXBV">
    <property type="taxonomic scope" value="Eukaryota"/>
</dbReference>
<name>L1LEW8_THEEQ</name>
<dbReference type="EMBL" id="ACOU01000002">
    <property type="protein sequence ID" value="EKX73718.1"/>
    <property type="molecule type" value="Genomic_DNA"/>
</dbReference>
<dbReference type="KEGG" id="beq:BEWA_037540"/>
<accession>L1LEW8</accession>
<gene>
    <name evidence="1" type="ORF">BEWA_037540</name>
</gene>
<comment type="caution">
    <text evidence="1">The sequence shown here is derived from an EMBL/GenBank/DDBJ whole genome shotgun (WGS) entry which is preliminary data.</text>
</comment>
<dbReference type="VEuPathDB" id="PiroplasmaDB:BEWA_037540"/>
<dbReference type="GeneID" id="15806641"/>